<protein>
    <submittedName>
        <fullName evidence="10">Leucine-rich repeat protein</fullName>
    </submittedName>
</protein>
<dbReference type="Proteomes" id="UP000462760">
    <property type="component" value="Unassembled WGS sequence"/>
</dbReference>
<dbReference type="InterPro" id="IPR042229">
    <property type="entry name" value="Listeria/Bacterioides_rpt_sf"/>
</dbReference>
<evidence type="ECO:0000256" key="6">
    <source>
        <dbReference type="SAM" id="MobiDB-lite"/>
    </source>
</evidence>
<dbReference type="InterPro" id="IPR032675">
    <property type="entry name" value="LRR_dom_sf"/>
</dbReference>
<accession>A0A844FEX6</accession>
<evidence type="ECO:0000256" key="5">
    <source>
        <dbReference type="ARBA" id="ARBA00023088"/>
    </source>
</evidence>
<keyword evidence="7" id="KW-0812">Transmembrane</keyword>
<evidence type="ECO:0000313" key="11">
    <source>
        <dbReference type="Proteomes" id="UP000462760"/>
    </source>
</evidence>
<feature type="compositionally biased region" description="Basic and acidic residues" evidence="6">
    <location>
        <begin position="1355"/>
        <end position="1373"/>
    </location>
</feature>
<dbReference type="PANTHER" id="PTHR45661">
    <property type="entry name" value="SURFACE ANTIGEN"/>
    <property type="match status" value="1"/>
</dbReference>
<evidence type="ECO:0000313" key="10">
    <source>
        <dbReference type="EMBL" id="MSS42554.1"/>
    </source>
</evidence>
<dbReference type="PANTHER" id="PTHR45661:SF3">
    <property type="entry name" value="IG-LIKE DOMAIN-CONTAINING PROTEIN"/>
    <property type="match status" value="1"/>
</dbReference>
<evidence type="ECO:0000259" key="9">
    <source>
        <dbReference type="Pfam" id="PF07532"/>
    </source>
</evidence>
<dbReference type="EMBL" id="VULR01000002">
    <property type="protein sequence ID" value="MSS42554.1"/>
    <property type="molecule type" value="Genomic_DNA"/>
</dbReference>
<keyword evidence="4" id="KW-0732">Signal</keyword>
<feature type="region of interest" description="Disordered" evidence="6">
    <location>
        <begin position="1318"/>
        <end position="1381"/>
    </location>
</feature>
<proteinExistence type="predicted"/>
<dbReference type="Pfam" id="PF07532">
    <property type="entry name" value="Big_4"/>
    <property type="match status" value="1"/>
</dbReference>
<dbReference type="SUPFAM" id="SSF48239">
    <property type="entry name" value="Terpenoid cyclases/Protein prenyltransferases"/>
    <property type="match status" value="1"/>
</dbReference>
<dbReference type="GO" id="GO:0030313">
    <property type="term" value="C:cell envelope"/>
    <property type="evidence" value="ECO:0007669"/>
    <property type="project" value="UniProtKB-SubCell"/>
</dbReference>
<dbReference type="Gene3D" id="3.80.10.10">
    <property type="entry name" value="Ribonuclease Inhibitor"/>
    <property type="match status" value="2"/>
</dbReference>
<keyword evidence="7" id="KW-0472">Membrane</keyword>
<dbReference type="InterPro" id="IPR053139">
    <property type="entry name" value="Surface_bspA-like"/>
</dbReference>
<dbReference type="OrthoDB" id="1699244at2"/>
<dbReference type="RefSeq" id="WP_154482504.1">
    <property type="nucleotide sequence ID" value="NZ_VULR01000002.1"/>
</dbReference>
<dbReference type="Gene3D" id="1.20.1270.90">
    <property type="entry name" value="AF1782-like"/>
    <property type="match status" value="3"/>
</dbReference>
<evidence type="ECO:0000256" key="1">
    <source>
        <dbReference type="ARBA" id="ARBA00004196"/>
    </source>
</evidence>
<name>A0A844FEX6_9FIRM</name>
<dbReference type="Gene3D" id="1.50.10.20">
    <property type="match status" value="1"/>
</dbReference>
<dbReference type="InterPro" id="IPR011081">
    <property type="entry name" value="Big_4"/>
</dbReference>
<gene>
    <name evidence="10" type="ORF">FYJ27_02230</name>
</gene>
<dbReference type="Pfam" id="PF09479">
    <property type="entry name" value="Flg_new"/>
    <property type="match status" value="1"/>
</dbReference>
<dbReference type="Pfam" id="PF13306">
    <property type="entry name" value="LRR_5"/>
    <property type="match status" value="1"/>
</dbReference>
<dbReference type="Gene3D" id="2.60.40.4270">
    <property type="entry name" value="Listeria-Bacteroides repeat domain"/>
    <property type="match status" value="1"/>
</dbReference>
<keyword evidence="3" id="KW-0964">Secreted</keyword>
<evidence type="ECO:0000256" key="4">
    <source>
        <dbReference type="ARBA" id="ARBA00022729"/>
    </source>
</evidence>
<comment type="subcellular location">
    <subcellularLocation>
        <location evidence="1">Cell envelope</location>
    </subcellularLocation>
</comment>
<dbReference type="InterPro" id="IPR013378">
    <property type="entry name" value="InlB-like_B-rpt"/>
</dbReference>
<evidence type="ECO:0000256" key="3">
    <source>
        <dbReference type="ARBA" id="ARBA00022525"/>
    </source>
</evidence>
<keyword evidence="7" id="KW-1133">Transmembrane helix</keyword>
<dbReference type="NCBIfam" id="TIGR01167">
    <property type="entry name" value="LPXTG_anchor"/>
    <property type="match status" value="1"/>
</dbReference>
<reference evidence="10 11" key="1">
    <citation type="submission" date="2019-08" db="EMBL/GenBank/DDBJ databases">
        <title>In-depth cultivation of the pig gut microbiome towards novel bacterial diversity and tailored functional studies.</title>
        <authorList>
            <person name="Wylensek D."/>
            <person name="Hitch T.C.A."/>
            <person name="Clavel T."/>
        </authorList>
    </citation>
    <scope>NUCLEOTIDE SEQUENCE [LARGE SCALE GENOMIC DNA]</scope>
    <source>
        <strain evidence="10 11">Med78-601-WT-4W-RMD-3</strain>
    </source>
</reference>
<keyword evidence="2" id="KW-0134">Cell wall</keyword>
<dbReference type="InterPro" id="IPR019931">
    <property type="entry name" value="LPXTG_anchor"/>
</dbReference>
<feature type="transmembrane region" description="Helical" evidence="7">
    <location>
        <begin position="1385"/>
        <end position="1404"/>
    </location>
</feature>
<feature type="domain" description="Bacterial Ig-like" evidence="9">
    <location>
        <begin position="1022"/>
        <end position="1077"/>
    </location>
</feature>
<feature type="compositionally biased region" description="Basic and acidic residues" evidence="6">
    <location>
        <begin position="1332"/>
        <end position="1342"/>
    </location>
</feature>
<comment type="caution">
    <text evidence="10">The sequence shown here is derived from an EMBL/GenBank/DDBJ whole genome shotgun (WGS) entry which is preliminary data.</text>
</comment>
<evidence type="ECO:0000256" key="7">
    <source>
        <dbReference type="SAM" id="Phobius"/>
    </source>
</evidence>
<sequence>MKNSNKKLTARIMSFVLIFALVVNIFPQIASAEAYNPKTDYENMELRFWEDKEPDIGFYINAASRYIIETVPEPKMGSTFGEWSVMDLLRGMYTGYDYINHIPNNYFEDYLKRIEEYVRDKKGNLDRSKSTEWSRLILTLTSLGYDITDVASYDFIERLSKSHSFSLRQGINGPIWEIIAMNTGGYKFYEQPDNKDVNTFGKMINFILEKEITQENGKVGGWSLFGKFPDVDITGMALQALAPYYLDENKYNEVREEDSPSYEEFAKAVERGIYTLSELQIDNGGYNAWGNVNAESTVQVIVALTALNIDPLSEEVNLPHIGKKCGFIKSGSVRDGVYTDNMIDALLTFWAKGSGSSPEVGGFKHVTTGYDGGGGSGTGVNAMATDQALYGLIAYDRYKKGEKPLYDMTDMKNGEYRHMLSDEYRESKAYNINYVLEEETRTEKMSPYAAIELPEGTSTEEKIFKNWNTKADGSGTTYKAGELLSMPEHEITLYAQYRNKGEFPAIKEIKPVNDILVDIGTTEEEAKEQLSKATKIIDFENEEHEVGLTWNIENYNGNEIGNYIAIGTFELPQGVKQTDPPTELKVETIVKVSKQIPESELEFDKDTNTITGYKGKDRDVVIPKEIDGVPVWTIGEGAFKEKNLNTIYIPNSVMAIGREAFAGNELVEVNIPNSTMYIKSGAFRDNKLSKINISKNVLKIESNAFRNNKLIEVNIPTGIVNIGHSAFRENQLSKVNIPDSVLELGDYVFSQNKLIEANIPKGINKVGSGLFYENQLATIDIPNGIIDVGASAFAENHLTEVDIPDSVVSIGNDAFSSNELKTLKISEKATDIGENAFKDNKLSEVYIPNSVKNIKDNAFANNNILKGNARINNNKVNVNIKENAFDYNGEDGKTKITPVFLRDEVENLAINKVEILKGNSIIAEGEINGNEIIIQLPKGFPESEVEKIDLGSYTLKILATEEANIKQENGASGDWSTGKINTVGIDSPTRFTIEKYGLEKEYILTIKAPEVEIVTITGVEQIEDVEVNFGTSKEEVIEKLPTKITLNLSNGTKEEVDVTWTSEEYDENKVGEYTFIGSYDLPEGVTGEKLEVSVKIIVKEEPVPEVDKAKLEEIINLAEKIDTDGKAEEDIKALEEAILAGKEILAKEEVTQEEVDNAVKAIKTAISNLEDKEEPVPEVDKSKLEEILNSAESLEIEDKTEKSVKALEEAIAIGKEIFVKEEVTQEEVDSAVEAIKTAISNLEDKEEPKPEVDKTRLEEILNSAEKINIEGKTEESIKALNKAILAGKEVLNKEGVTQEEIDSAVEAIKYAINSLKDKEEPIKPTEPTEPQKPNDNDSEKPIKPTKPQKPNKPGTIDKVDNKPTKPNVEDKPAKTSLPKTGQSSMLWLSILGIILLVVGAKLWIDKRKEKEA</sequence>
<feature type="domain" description="Gram-positive cocci surface proteins LPxTG" evidence="8">
    <location>
        <begin position="1370"/>
        <end position="1410"/>
    </location>
</feature>
<evidence type="ECO:0000256" key="2">
    <source>
        <dbReference type="ARBA" id="ARBA00022512"/>
    </source>
</evidence>
<dbReference type="InterPro" id="IPR008930">
    <property type="entry name" value="Terpenoid_cyclase/PrenylTrfase"/>
</dbReference>
<organism evidence="10 11">
    <name type="scientific">Anaerosalibacter bizertensis</name>
    <dbReference type="NCBI Taxonomy" id="932217"/>
    <lineage>
        <taxon>Bacteria</taxon>
        <taxon>Bacillati</taxon>
        <taxon>Bacillota</taxon>
        <taxon>Tissierellia</taxon>
        <taxon>Tissierellales</taxon>
        <taxon>Sporanaerobacteraceae</taxon>
        <taxon>Anaerosalibacter</taxon>
    </lineage>
</organism>
<evidence type="ECO:0000259" key="8">
    <source>
        <dbReference type="Pfam" id="PF00746"/>
    </source>
</evidence>
<dbReference type="Pfam" id="PF00746">
    <property type="entry name" value="Gram_pos_anchor"/>
    <property type="match status" value="1"/>
</dbReference>
<dbReference type="InterPro" id="IPR026906">
    <property type="entry name" value="LRR_5"/>
</dbReference>
<keyword evidence="5" id="KW-0572">Peptidoglycan-anchor</keyword>
<dbReference type="Pfam" id="PF07554">
    <property type="entry name" value="FIVAR"/>
    <property type="match status" value="3"/>
</dbReference>